<organism evidence="2 3">
    <name type="scientific">Acacia crassicarpa</name>
    <name type="common">northern wattle</name>
    <dbReference type="NCBI Taxonomy" id="499986"/>
    <lineage>
        <taxon>Eukaryota</taxon>
        <taxon>Viridiplantae</taxon>
        <taxon>Streptophyta</taxon>
        <taxon>Embryophyta</taxon>
        <taxon>Tracheophyta</taxon>
        <taxon>Spermatophyta</taxon>
        <taxon>Magnoliopsida</taxon>
        <taxon>eudicotyledons</taxon>
        <taxon>Gunneridae</taxon>
        <taxon>Pentapetalae</taxon>
        <taxon>rosids</taxon>
        <taxon>fabids</taxon>
        <taxon>Fabales</taxon>
        <taxon>Fabaceae</taxon>
        <taxon>Caesalpinioideae</taxon>
        <taxon>mimosoid clade</taxon>
        <taxon>Acacieae</taxon>
        <taxon>Acacia</taxon>
    </lineage>
</organism>
<dbReference type="SUPFAM" id="SSF81383">
    <property type="entry name" value="F-box domain"/>
    <property type="match status" value="1"/>
</dbReference>
<evidence type="ECO:0000259" key="1">
    <source>
        <dbReference type="PROSITE" id="PS50181"/>
    </source>
</evidence>
<dbReference type="Proteomes" id="UP001293593">
    <property type="component" value="Unassembled WGS sequence"/>
</dbReference>
<proteinExistence type="predicted"/>
<dbReference type="InterPro" id="IPR036047">
    <property type="entry name" value="F-box-like_dom_sf"/>
</dbReference>
<protein>
    <recommendedName>
        <fullName evidence="1">F-box domain-containing protein</fullName>
    </recommendedName>
</protein>
<comment type="caution">
    <text evidence="2">The sequence shown here is derived from an EMBL/GenBank/DDBJ whole genome shotgun (WGS) entry which is preliminary data.</text>
</comment>
<feature type="domain" description="F-box" evidence="1">
    <location>
        <begin position="8"/>
        <end position="59"/>
    </location>
</feature>
<dbReference type="Pfam" id="PF23310">
    <property type="entry name" value="TPR_27"/>
    <property type="match status" value="1"/>
</dbReference>
<dbReference type="EMBL" id="JAWXYG010000001">
    <property type="protein sequence ID" value="KAK4285180.1"/>
    <property type="molecule type" value="Genomic_DNA"/>
</dbReference>
<dbReference type="InterPro" id="IPR001810">
    <property type="entry name" value="F-box_dom"/>
</dbReference>
<evidence type="ECO:0000313" key="2">
    <source>
        <dbReference type="EMBL" id="KAK4285180.1"/>
    </source>
</evidence>
<dbReference type="PROSITE" id="PS50181">
    <property type="entry name" value="FBOX"/>
    <property type="match status" value="1"/>
</dbReference>
<evidence type="ECO:0000313" key="3">
    <source>
        <dbReference type="Proteomes" id="UP001293593"/>
    </source>
</evidence>
<dbReference type="PANTHER" id="PTHR33784">
    <property type="entry name" value="OS05G0482100 PROTEIN"/>
    <property type="match status" value="1"/>
</dbReference>
<dbReference type="PANTHER" id="PTHR33784:SF10">
    <property type="entry name" value="F-BOX PROTEIN"/>
    <property type="match status" value="1"/>
</dbReference>
<sequence>MKRVPMSCSTIFSLPQELLLEILALVASSSFFDLFHAKLSCRAFNGIAESNKDYIYKQVSLEKLPVDSWRDNSRVEQVFSFLRNCTENENPQALYRQGLVEYFNHENLEKGLRYIKASSDSCHEGASYIFGVIMACDSTKCYQEVGMGVLKNIMKKKKKNSSLRECREKFKDIMKHQWRNKKLKPNPNSCHMKDEHKMTMTKMKNSGWLSETERAEEIECEECRCHWEVTYISNWLHGKSMYTF</sequence>
<name>A0AAE1N853_9FABA</name>
<dbReference type="CDD" id="cd09917">
    <property type="entry name" value="F-box_SF"/>
    <property type="match status" value="1"/>
</dbReference>
<dbReference type="InterPro" id="IPR057136">
    <property type="entry name" value="At2g35280_TPR_dom"/>
</dbReference>
<accession>A0AAE1N853</accession>
<gene>
    <name evidence="2" type="ORF">QN277_001913</name>
</gene>
<reference evidence="2" key="1">
    <citation type="submission" date="2023-10" db="EMBL/GenBank/DDBJ databases">
        <title>Chromosome-level genome of the transformable northern wattle, Acacia crassicarpa.</title>
        <authorList>
            <person name="Massaro I."/>
            <person name="Sinha N.R."/>
            <person name="Poethig S."/>
            <person name="Leichty A.R."/>
        </authorList>
    </citation>
    <scope>NUCLEOTIDE SEQUENCE</scope>
    <source>
        <strain evidence="2">Acra3RX</strain>
        <tissue evidence="2">Leaf</tissue>
    </source>
</reference>
<dbReference type="InterPro" id="IPR040338">
    <property type="entry name" value="At1g67623-like"/>
</dbReference>
<dbReference type="AlphaFoldDB" id="A0AAE1N853"/>
<keyword evidence="3" id="KW-1185">Reference proteome</keyword>